<comment type="caution">
    <text evidence="1">The sequence shown here is derived from an EMBL/GenBank/DDBJ whole genome shotgun (WGS) entry which is preliminary data.</text>
</comment>
<evidence type="ECO:0000313" key="2">
    <source>
        <dbReference type="Proteomes" id="UP001576780"/>
    </source>
</evidence>
<dbReference type="RefSeq" id="WP_413278934.1">
    <property type="nucleotide sequence ID" value="NZ_JBHFNT010000158.1"/>
</dbReference>
<evidence type="ECO:0000313" key="1">
    <source>
        <dbReference type="EMBL" id="MFB2836555.1"/>
    </source>
</evidence>
<dbReference type="Proteomes" id="UP001576780">
    <property type="component" value="Unassembled WGS sequence"/>
</dbReference>
<gene>
    <name evidence="1" type="ORF">ACE1CA_18640</name>
</gene>
<organism evidence="1 2">
    <name type="scientific">Floridaenema evergladense BLCC-F167</name>
    <dbReference type="NCBI Taxonomy" id="3153639"/>
    <lineage>
        <taxon>Bacteria</taxon>
        <taxon>Bacillati</taxon>
        <taxon>Cyanobacteriota</taxon>
        <taxon>Cyanophyceae</taxon>
        <taxon>Oscillatoriophycideae</taxon>
        <taxon>Aerosakkonematales</taxon>
        <taxon>Aerosakkonemataceae</taxon>
        <taxon>Floridanema</taxon>
        <taxon>Floridanema evergladense</taxon>
    </lineage>
</organism>
<dbReference type="EMBL" id="JBHFNT010000158">
    <property type="protein sequence ID" value="MFB2836555.1"/>
    <property type="molecule type" value="Genomic_DNA"/>
</dbReference>
<reference evidence="1 2" key="1">
    <citation type="submission" date="2024-09" db="EMBL/GenBank/DDBJ databases">
        <title>Floridaenema gen nov. (Aerosakkonemataceae, Aerosakkonematales ord. nov., Cyanobacteria) from benthic tropical and subtropical fresh waters, with the description of four new species.</title>
        <authorList>
            <person name="Moretto J.A."/>
            <person name="Berthold D.E."/>
            <person name="Lefler F.W."/>
            <person name="Huang I.-S."/>
            <person name="Laughinghouse H. IV."/>
        </authorList>
    </citation>
    <scope>NUCLEOTIDE SEQUENCE [LARGE SCALE GENOMIC DNA]</scope>
    <source>
        <strain evidence="1 2">BLCC-F167</strain>
    </source>
</reference>
<name>A0ABV4WN96_9CYAN</name>
<proteinExistence type="predicted"/>
<sequence length="142" mass="16565">MIVASLALEERHGEASKQVKMPHQYSGKFFAKTKNKSQNHQNSNLHHLYIASILTKLQVIYDAMVWKVIITRFRNWIASIYIQEAKERDAISDRLNGTQRERSIHDAITQQPQSIYDATEWRSITPGFKNQTQKSRSIYDVM</sequence>
<feature type="non-terminal residue" evidence="1">
    <location>
        <position position="142"/>
    </location>
</feature>
<keyword evidence="2" id="KW-1185">Reference proteome</keyword>
<accession>A0ABV4WN96</accession>
<protein>
    <submittedName>
        <fullName evidence="1">Uncharacterized protein</fullName>
    </submittedName>
</protein>